<feature type="domain" description="HD-GYP" evidence="1">
    <location>
        <begin position="139"/>
        <end position="335"/>
    </location>
</feature>
<dbReference type="PANTHER" id="PTHR43155">
    <property type="entry name" value="CYCLIC DI-GMP PHOSPHODIESTERASE PA4108-RELATED"/>
    <property type="match status" value="1"/>
</dbReference>
<reference evidence="2 3" key="1">
    <citation type="submission" date="2019-03" db="EMBL/GenBank/DDBJ databases">
        <title>Genomic Encyclopedia of Type Strains, Phase IV (KMG-IV): sequencing the most valuable type-strain genomes for metagenomic binning, comparative biology and taxonomic classification.</title>
        <authorList>
            <person name="Goeker M."/>
        </authorList>
    </citation>
    <scope>NUCLEOTIDE SEQUENCE [LARGE SCALE GENOMIC DNA]</scope>
    <source>
        <strain evidence="2 3">DSM 15505</strain>
    </source>
</reference>
<accession>A0A4R7K289</accession>
<evidence type="ECO:0000313" key="3">
    <source>
        <dbReference type="Proteomes" id="UP000295830"/>
    </source>
</evidence>
<dbReference type="InterPro" id="IPR021812">
    <property type="entry name" value="DUF3391"/>
</dbReference>
<dbReference type="EMBL" id="SOAX01000001">
    <property type="protein sequence ID" value="TDT44043.1"/>
    <property type="molecule type" value="Genomic_DNA"/>
</dbReference>
<dbReference type="Gene3D" id="1.10.3210.10">
    <property type="entry name" value="Hypothetical protein af1432"/>
    <property type="match status" value="1"/>
</dbReference>
<dbReference type="Pfam" id="PF11871">
    <property type="entry name" value="DUF3391"/>
    <property type="match status" value="1"/>
</dbReference>
<evidence type="ECO:0000313" key="2">
    <source>
        <dbReference type="EMBL" id="TDT44043.1"/>
    </source>
</evidence>
<dbReference type="InterPro" id="IPR037522">
    <property type="entry name" value="HD_GYP_dom"/>
</dbReference>
<dbReference type="Proteomes" id="UP000295830">
    <property type="component" value="Unassembled WGS sequence"/>
</dbReference>
<dbReference type="CDD" id="cd00077">
    <property type="entry name" value="HDc"/>
    <property type="match status" value="1"/>
</dbReference>
<dbReference type="SUPFAM" id="SSF109604">
    <property type="entry name" value="HD-domain/PDEase-like"/>
    <property type="match status" value="1"/>
</dbReference>
<dbReference type="PROSITE" id="PS51832">
    <property type="entry name" value="HD_GYP"/>
    <property type="match status" value="1"/>
</dbReference>
<organism evidence="2 3">
    <name type="scientific">Halospina denitrificans</name>
    <dbReference type="NCBI Taxonomy" id="332522"/>
    <lineage>
        <taxon>Bacteria</taxon>
        <taxon>Pseudomonadati</taxon>
        <taxon>Pseudomonadota</taxon>
        <taxon>Gammaproteobacteria</taxon>
        <taxon>Halospina</taxon>
    </lineage>
</organism>
<dbReference type="Pfam" id="PF13487">
    <property type="entry name" value="HD_5"/>
    <property type="match status" value="1"/>
</dbReference>
<name>A0A4R7K289_9GAMM</name>
<dbReference type="AlphaFoldDB" id="A0A4R7K289"/>
<sequence length="432" mass="48490">MRNTMDQTELVEIRMSVTELQLGMSVTRLDRPWLETSFPVQGFVIRHAADIEALQEQCRYVYVEGQEVVDRRARGLAGVARRKRQVPRLATVDMESELPSAREAYQNTRAMAEEIMQSARMDRAIDVRRATQVVKSCVDSVMRNQDALQILVQMRTKDDYTAQHGMNVCILAAIFGRHLGLLPGEIEKLALSGLVLDVGKMRIPAEILKKSDPLTEDERRVMREHPTHGSRILMSVKGLDPVAVDVAHSHHEHMNGSGYPRGLIAHQIPYFAKIIAILDAYDAITSERSFEQAHSSKEALDIIYQGRGDQFDENLALDFIQCIGVYPAGSLVELNSGEAGIVITTYALNRLRPRVLVVRDPDGEPCRQRVVDLRRRDELASGEPYRISRELPIGAYGIDLGTFLEDGLQLHDEELDPDTSTLINALKDLDEG</sequence>
<comment type="caution">
    <text evidence="2">The sequence shown here is derived from an EMBL/GenBank/DDBJ whole genome shotgun (WGS) entry which is preliminary data.</text>
</comment>
<dbReference type="InterPro" id="IPR003607">
    <property type="entry name" value="HD/PDEase_dom"/>
</dbReference>
<evidence type="ECO:0000259" key="1">
    <source>
        <dbReference type="PROSITE" id="PS51832"/>
    </source>
</evidence>
<protein>
    <submittedName>
        <fullName evidence="2">HD-GYP domain-containing protein (C-di-GMP phosphodiesterase class II)</fullName>
    </submittedName>
</protein>
<dbReference type="PANTHER" id="PTHR43155:SF2">
    <property type="entry name" value="CYCLIC DI-GMP PHOSPHODIESTERASE PA4108"/>
    <property type="match status" value="1"/>
</dbReference>
<dbReference type="GO" id="GO:0008081">
    <property type="term" value="F:phosphoric diester hydrolase activity"/>
    <property type="evidence" value="ECO:0007669"/>
    <property type="project" value="UniProtKB-ARBA"/>
</dbReference>
<proteinExistence type="predicted"/>
<gene>
    <name evidence="2" type="ORF">DES49_0142</name>
</gene>
<keyword evidence="3" id="KW-1185">Reference proteome</keyword>